<keyword evidence="3" id="KW-0106">Calcium</keyword>
<dbReference type="SUPFAM" id="SSF47473">
    <property type="entry name" value="EF-hand"/>
    <property type="match status" value="1"/>
</dbReference>
<dbReference type="InterPro" id="IPR002048">
    <property type="entry name" value="EF_hand_dom"/>
</dbReference>
<dbReference type="Pfam" id="PF13499">
    <property type="entry name" value="EF-hand_7"/>
    <property type="match status" value="1"/>
</dbReference>
<evidence type="ECO:0000259" key="5">
    <source>
        <dbReference type="PROSITE" id="PS50222"/>
    </source>
</evidence>
<dbReference type="InterPro" id="IPR052110">
    <property type="entry name" value="MCFD2-like"/>
</dbReference>
<evidence type="ECO:0000256" key="2">
    <source>
        <dbReference type="ARBA" id="ARBA00022737"/>
    </source>
</evidence>
<dbReference type="InterPro" id="IPR018247">
    <property type="entry name" value="EF_Hand_1_Ca_BS"/>
</dbReference>
<proteinExistence type="predicted"/>
<dbReference type="EMBL" id="NCKV01004104">
    <property type="protein sequence ID" value="RWS25051.1"/>
    <property type="molecule type" value="Genomic_DNA"/>
</dbReference>
<dbReference type="OrthoDB" id="6494912at2759"/>
<dbReference type="AlphaFoldDB" id="A0A443SBV2"/>
<dbReference type="PROSITE" id="PS50222">
    <property type="entry name" value="EF_HAND_2"/>
    <property type="match status" value="2"/>
</dbReference>
<dbReference type="STRING" id="299467.A0A443SBV2"/>
<protein>
    <submittedName>
        <fullName evidence="6">Multiple coagulation factor deficiency protein 2-like isoform X2</fullName>
    </submittedName>
</protein>
<evidence type="ECO:0000313" key="7">
    <source>
        <dbReference type="Proteomes" id="UP000288716"/>
    </source>
</evidence>
<sequence length="163" mass="18563">MALKLFVTLFAIVICMPIQFLNAEEDESLWDTIWGHDDEEQKEHALHDIHDHYGSALFSVLTANELQFQLFDSHDYDKNGKLDGLELLAAMHHSDHNNSKAHHSSHHQPVVKTLQSDVAMIDSVMQLDDVDNDGYLDYAEFVSAADRNPKSKVIKSINVEKKH</sequence>
<keyword evidence="7" id="KW-1185">Reference proteome</keyword>
<evidence type="ECO:0000256" key="4">
    <source>
        <dbReference type="SAM" id="SignalP"/>
    </source>
</evidence>
<dbReference type="PANTHER" id="PTHR23104:SF17">
    <property type="entry name" value="EF-HAND DOMAIN-CONTAINING PROTEIN"/>
    <property type="match status" value="1"/>
</dbReference>
<comment type="caution">
    <text evidence="6">The sequence shown here is derived from an EMBL/GenBank/DDBJ whole genome shotgun (WGS) entry which is preliminary data.</text>
</comment>
<feature type="domain" description="EF-hand" evidence="5">
    <location>
        <begin position="62"/>
        <end position="97"/>
    </location>
</feature>
<dbReference type="GO" id="GO:0005509">
    <property type="term" value="F:calcium ion binding"/>
    <property type="evidence" value="ECO:0007669"/>
    <property type="project" value="InterPro"/>
</dbReference>
<reference evidence="6 7" key="1">
    <citation type="journal article" date="2018" name="Gigascience">
        <title>Genomes of trombidid mites reveal novel predicted allergens and laterally-transferred genes associated with secondary metabolism.</title>
        <authorList>
            <person name="Dong X."/>
            <person name="Chaisiri K."/>
            <person name="Xia D."/>
            <person name="Armstrong S.D."/>
            <person name="Fang Y."/>
            <person name="Donnelly M.J."/>
            <person name="Kadowaki T."/>
            <person name="McGarry J.W."/>
            <person name="Darby A.C."/>
            <person name="Makepeace B.L."/>
        </authorList>
    </citation>
    <scope>NUCLEOTIDE SEQUENCE [LARGE SCALE GENOMIC DNA]</scope>
    <source>
        <strain evidence="6">UoL-UT</strain>
    </source>
</reference>
<feature type="chain" id="PRO_5019035733" evidence="4">
    <location>
        <begin position="24"/>
        <end position="163"/>
    </location>
</feature>
<dbReference type="PROSITE" id="PS00018">
    <property type="entry name" value="EF_HAND_1"/>
    <property type="match status" value="2"/>
</dbReference>
<dbReference type="InterPro" id="IPR011992">
    <property type="entry name" value="EF-hand-dom_pair"/>
</dbReference>
<keyword evidence="2" id="KW-0677">Repeat</keyword>
<evidence type="ECO:0000256" key="3">
    <source>
        <dbReference type="ARBA" id="ARBA00022837"/>
    </source>
</evidence>
<evidence type="ECO:0000256" key="1">
    <source>
        <dbReference type="ARBA" id="ARBA00022729"/>
    </source>
</evidence>
<feature type="domain" description="EF-hand" evidence="5">
    <location>
        <begin position="116"/>
        <end position="151"/>
    </location>
</feature>
<dbReference type="Proteomes" id="UP000288716">
    <property type="component" value="Unassembled WGS sequence"/>
</dbReference>
<evidence type="ECO:0000313" key="6">
    <source>
        <dbReference type="EMBL" id="RWS25051.1"/>
    </source>
</evidence>
<gene>
    <name evidence="6" type="ORF">B4U80_13828</name>
</gene>
<feature type="signal peptide" evidence="4">
    <location>
        <begin position="1"/>
        <end position="23"/>
    </location>
</feature>
<accession>A0A443SBV2</accession>
<dbReference type="PANTHER" id="PTHR23104">
    <property type="entry name" value="MULTIPLE COAGULATION FACTOR DEFICIENCY PROTEIN 2 NEURAL STEM CELL DERIVED NEURONAL SURVIVAL PROTEIN"/>
    <property type="match status" value="1"/>
</dbReference>
<organism evidence="6 7">
    <name type="scientific">Leptotrombidium deliense</name>
    <dbReference type="NCBI Taxonomy" id="299467"/>
    <lineage>
        <taxon>Eukaryota</taxon>
        <taxon>Metazoa</taxon>
        <taxon>Ecdysozoa</taxon>
        <taxon>Arthropoda</taxon>
        <taxon>Chelicerata</taxon>
        <taxon>Arachnida</taxon>
        <taxon>Acari</taxon>
        <taxon>Acariformes</taxon>
        <taxon>Trombidiformes</taxon>
        <taxon>Prostigmata</taxon>
        <taxon>Anystina</taxon>
        <taxon>Parasitengona</taxon>
        <taxon>Trombiculoidea</taxon>
        <taxon>Trombiculidae</taxon>
        <taxon>Leptotrombidium</taxon>
    </lineage>
</organism>
<name>A0A443SBV2_9ACAR</name>
<dbReference type="Gene3D" id="1.10.238.10">
    <property type="entry name" value="EF-hand"/>
    <property type="match status" value="1"/>
</dbReference>
<dbReference type="VEuPathDB" id="VectorBase:LDEU006989"/>
<keyword evidence="1 4" id="KW-0732">Signal</keyword>